<evidence type="ECO:0000313" key="2">
    <source>
        <dbReference type="Proteomes" id="UP000314986"/>
    </source>
</evidence>
<dbReference type="AlphaFoldDB" id="A0A4W3GFP9"/>
<keyword evidence="2" id="KW-1185">Reference proteome</keyword>
<reference evidence="2" key="1">
    <citation type="journal article" date="2006" name="Science">
        <title>Ancient noncoding elements conserved in the human genome.</title>
        <authorList>
            <person name="Venkatesh B."/>
            <person name="Kirkness E.F."/>
            <person name="Loh Y.H."/>
            <person name="Halpern A.L."/>
            <person name="Lee A.P."/>
            <person name="Johnson J."/>
            <person name="Dandona N."/>
            <person name="Viswanathan L.D."/>
            <person name="Tay A."/>
            <person name="Venter J.C."/>
            <person name="Strausberg R.L."/>
            <person name="Brenner S."/>
        </authorList>
    </citation>
    <scope>NUCLEOTIDE SEQUENCE [LARGE SCALE GENOMIC DNA]</scope>
</reference>
<reference evidence="2" key="2">
    <citation type="journal article" date="2007" name="PLoS Biol.">
        <title>Survey sequencing and comparative analysis of the elephant shark (Callorhinchus milii) genome.</title>
        <authorList>
            <person name="Venkatesh B."/>
            <person name="Kirkness E.F."/>
            <person name="Loh Y.H."/>
            <person name="Halpern A.L."/>
            <person name="Lee A.P."/>
            <person name="Johnson J."/>
            <person name="Dandona N."/>
            <person name="Viswanathan L.D."/>
            <person name="Tay A."/>
            <person name="Venter J.C."/>
            <person name="Strausberg R.L."/>
            <person name="Brenner S."/>
        </authorList>
    </citation>
    <scope>NUCLEOTIDE SEQUENCE [LARGE SCALE GENOMIC DNA]</scope>
</reference>
<name>A0A4W3GFP9_CALMI</name>
<organism evidence="1 2">
    <name type="scientific">Callorhinchus milii</name>
    <name type="common">Ghost shark</name>
    <dbReference type="NCBI Taxonomy" id="7868"/>
    <lineage>
        <taxon>Eukaryota</taxon>
        <taxon>Metazoa</taxon>
        <taxon>Chordata</taxon>
        <taxon>Craniata</taxon>
        <taxon>Vertebrata</taxon>
        <taxon>Chondrichthyes</taxon>
        <taxon>Holocephali</taxon>
        <taxon>Chimaeriformes</taxon>
        <taxon>Callorhinchidae</taxon>
        <taxon>Callorhinchus</taxon>
    </lineage>
</organism>
<dbReference type="InParanoid" id="A0A4W3GFP9"/>
<proteinExistence type="predicted"/>
<sequence>MEGLRLGSLGVPSTRAHLPMLLSQPTIQFSTQLWSCLTCSEAPCKIMDSRTLTPAPMVTPVPIDTLGPRSMVAVG</sequence>
<dbReference type="GeneTree" id="ENSGT01030000234748"/>
<protein>
    <submittedName>
        <fullName evidence="1">Uncharacterized protein</fullName>
    </submittedName>
</protein>
<accession>A0A4W3GFP9</accession>
<dbReference type="OMA" id="VTHFTCN"/>
<evidence type="ECO:0000313" key="1">
    <source>
        <dbReference type="Ensembl" id="ENSCMIP00000002203.1"/>
    </source>
</evidence>
<dbReference type="Ensembl" id="ENSCMIT00000002285.1">
    <property type="protein sequence ID" value="ENSCMIP00000002203.1"/>
    <property type="gene ID" value="ENSCMIG00000001329.1"/>
</dbReference>
<dbReference type="Proteomes" id="UP000314986">
    <property type="component" value="Unassembled WGS sequence"/>
</dbReference>
<reference evidence="1" key="5">
    <citation type="submission" date="2025-09" db="UniProtKB">
        <authorList>
            <consortium name="Ensembl"/>
        </authorList>
    </citation>
    <scope>IDENTIFICATION</scope>
</reference>
<reference evidence="2" key="3">
    <citation type="journal article" date="2014" name="Nature">
        <title>Elephant shark genome provides unique insights into gnathostome evolution.</title>
        <authorList>
            <consortium name="International Elephant Shark Genome Sequencing Consortium"/>
            <person name="Venkatesh B."/>
            <person name="Lee A.P."/>
            <person name="Ravi V."/>
            <person name="Maurya A.K."/>
            <person name="Lian M.M."/>
            <person name="Swann J.B."/>
            <person name="Ohta Y."/>
            <person name="Flajnik M.F."/>
            <person name="Sutoh Y."/>
            <person name="Kasahara M."/>
            <person name="Hoon S."/>
            <person name="Gangu V."/>
            <person name="Roy S.W."/>
            <person name="Irimia M."/>
            <person name="Korzh V."/>
            <person name="Kondrychyn I."/>
            <person name="Lim Z.W."/>
            <person name="Tay B.H."/>
            <person name="Tohari S."/>
            <person name="Kong K.W."/>
            <person name="Ho S."/>
            <person name="Lorente-Galdos B."/>
            <person name="Quilez J."/>
            <person name="Marques-Bonet T."/>
            <person name="Raney B.J."/>
            <person name="Ingham P.W."/>
            <person name="Tay A."/>
            <person name="Hillier L.W."/>
            <person name="Minx P."/>
            <person name="Boehm T."/>
            <person name="Wilson R.K."/>
            <person name="Brenner S."/>
            <person name="Warren W.C."/>
        </authorList>
    </citation>
    <scope>NUCLEOTIDE SEQUENCE [LARGE SCALE GENOMIC DNA]</scope>
</reference>
<reference evidence="1" key="4">
    <citation type="submission" date="2025-08" db="UniProtKB">
        <authorList>
            <consortium name="Ensembl"/>
        </authorList>
    </citation>
    <scope>IDENTIFICATION</scope>
</reference>